<accession>A0A6J3LRH2</accession>
<sequence>MASTTADTDDTSDVETSWQPPAGIHPSVNLPLAFKIYYRKARLTHFEFYIGHQKGQVLHAISGGWEHLLHSKIGLHSGPETDSPLLGSAVIRSKSVEITLPSSGDTTHKMETTRTHFRTQSANGSFDLLVPGIPAPEHFEWVDSRGPEVQSLGNRDKTGWVLLRIGHGAELGEPVAAYAYDPWSWKLSGHFAFFNSGRTEALGGEFVVLAVLSALSLGQKKRVQYSGTNPVFIRD</sequence>
<protein>
    <submittedName>
        <fullName evidence="3">Uncharacterized protein</fullName>
    </submittedName>
</protein>
<dbReference type="AlphaFoldDB" id="A0A6J3LRH2"/>
<gene>
    <name evidence="3" type="ORF">K489DRAFT_385185</name>
</gene>
<name>A0A6J3LRH2_9PEZI</name>
<organism evidence="3">
    <name type="scientific">Dissoconium aciculare CBS 342.82</name>
    <dbReference type="NCBI Taxonomy" id="1314786"/>
    <lineage>
        <taxon>Eukaryota</taxon>
        <taxon>Fungi</taxon>
        <taxon>Dikarya</taxon>
        <taxon>Ascomycota</taxon>
        <taxon>Pezizomycotina</taxon>
        <taxon>Dothideomycetes</taxon>
        <taxon>Dothideomycetidae</taxon>
        <taxon>Mycosphaerellales</taxon>
        <taxon>Dissoconiaceae</taxon>
        <taxon>Dissoconium</taxon>
    </lineage>
</organism>
<keyword evidence="2" id="KW-1185">Reference proteome</keyword>
<evidence type="ECO:0000313" key="2">
    <source>
        <dbReference type="Proteomes" id="UP000504637"/>
    </source>
</evidence>
<reference evidence="3" key="1">
    <citation type="submission" date="2020-01" db="EMBL/GenBank/DDBJ databases">
        <authorList>
            <consortium name="DOE Joint Genome Institute"/>
            <person name="Haridas S."/>
            <person name="Albert R."/>
            <person name="Binder M."/>
            <person name="Bloem J."/>
            <person name="Labutti K."/>
            <person name="Salamov A."/>
            <person name="Andreopoulos B."/>
            <person name="Baker S.E."/>
            <person name="Barry K."/>
            <person name="Bills G."/>
            <person name="Bluhm B.H."/>
            <person name="Cannon C."/>
            <person name="Castanera R."/>
            <person name="Culley D.E."/>
            <person name="Daum C."/>
            <person name="Ezra D."/>
            <person name="Gonzalez J.B."/>
            <person name="Henrissat B."/>
            <person name="Kuo A."/>
            <person name="Liang C."/>
            <person name="Lipzen A."/>
            <person name="Lutzoni F."/>
            <person name="Magnuson J."/>
            <person name="Mondo S."/>
            <person name="Nolan M."/>
            <person name="Ohm R."/>
            <person name="Pangilinan J."/>
            <person name="Park H.-J."/>
            <person name="Ramirez L."/>
            <person name="Alfaro M."/>
            <person name="Sun H."/>
            <person name="Tritt A."/>
            <person name="Yoshinaga Y."/>
            <person name="Zwiers L.-H."/>
            <person name="Turgeon B.G."/>
            <person name="Goodwin S.B."/>
            <person name="Spatafora J.W."/>
            <person name="Crous P.W."/>
            <person name="Grigoriev I.V."/>
        </authorList>
    </citation>
    <scope>NUCLEOTIDE SEQUENCE</scope>
    <source>
        <strain evidence="3">CBS 342.82</strain>
    </source>
</reference>
<proteinExistence type="predicted"/>
<dbReference type="RefSeq" id="XP_033455254.1">
    <property type="nucleotide sequence ID" value="XM_033606032.1"/>
</dbReference>
<reference evidence="3" key="3">
    <citation type="submission" date="2025-08" db="UniProtKB">
        <authorList>
            <consortium name="RefSeq"/>
        </authorList>
    </citation>
    <scope>IDENTIFICATION</scope>
    <source>
        <strain evidence="3">CBS 342.82</strain>
    </source>
</reference>
<evidence type="ECO:0000313" key="3">
    <source>
        <dbReference type="RefSeq" id="XP_033455254.1"/>
    </source>
</evidence>
<dbReference type="OrthoDB" id="3431997at2759"/>
<reference evidence="3" key="2">
    <citation type="submission" date="2020-04" db="EMBL/GenBank/DDBJ databases">
        <authorList>
            <consortium name="NCBI Genome Project"/>
        </authorList>
    </citation>
    <scope>NUCLEOTIDE SEQUENCE</scope>
    <source>
        <strain evidence="3">CBS 342.82</strain>
    </source>
</reference>
<feature type="region of interest" description="Disordered" evidence="1">
    <location>
        <begin position="1"/>
        <end position="22"/>
    </location>
</feature>
<dbReference type="Proteomes" id="UP000504637">
    <property type="component" value="Unplaced"/>
</dbReference>
<evidence type="ECO:0000256" key="1">
    <source>
        <dbReference type="SAM" id="MobiDB-lite"/>
    </source>
</evidence>
<dbReference type="GeneID" id="54363832"/>